<sequence length="837" mass="85832">MSRLEPAAACWLAALVVVGTLAAVVPAGATATAPSTPSAAQADAQSNSPYGTTVPLALTETDDGATVVGGVELPENYSVRTGPQTLNGSLVRVDGDKVDWTRTFSTTNMTTQVSDVAVDGDGDVYALVTARAVRTDRYPPETTVEVVHLTSDGDVTWRHELNASAQSAYGATGDTLRATDQGVAVAFGLPGGDGVRLAELSAGGAIWSKTYGVQASPTSLRKTHDGFLVAGNAGYSNPWVLRTGESGQVQFNRTVRGAVDQRVVGAVPTDDGGALLAGTQSGYGGSYSTNAWVSRVDDEGVTRWSRLYGVGNESRVQQVFTHRNGVMLLEQGQTQFRGETTVRLRGVDGDGSQLFDETAQFNGSITAADRTDGDLRLVGVTGLLSDRIATTTSTVAVPETRSVDRSGLQADVGVTSNETAYRGQNLRIADGGANGATHELVKLPDETDFSDPHVVRRLSFDDGETVLESATLPAGEYVLRNADGESLVLDDGQVAGTGTDSEAAFTLASQDFFHLETNRTFVDAAAGESGVSLSLRSERPDYDLHVSVEDNAGESVSAEELREAFGEVDGFDGVERVGGQPVAAIEASGDVRMNVSAAAFDAGLYEVDVSAVDTREAGASASSRLVVAQEANRTVGLSLNRSSLTVPVNGTATANLTLSDVDNGITAMSVSANRTGDPAVWPDLRLHINASRISAGAGGGSDSAEASATAFDGNTANGTVTVGTLGVETDTFSNVPVEPGNNTITLRVDWVVDEDGIPYAVPDPITVPVEVVESTNETDGEPGEGGVGIRGGDGDSDEGSGSGSSGGSSSGGSSSGGSDSSGGSATATNSTTATAAE</sequence>
<organism evidence="2 3">
    <name type="scientific">Halosimplex aquaticum</name>
    <dbReference type="NCBI Taxonomy" id="3026162"/>
    <lineage>
        <taxon>Archaea</taxon>
        <taxon>Methanobacteriati</taxon>
        <taxon>Methanobacteriota</taxon>
        <taxon>Stenosarchaea group</taxon>
        <taxon>Halobacteria</taxon>
        <taxon>Halobacteriales</taxon>
        <taxon>Haloarculaceae</taxon>
        <taxon>Halosimplex</taxon>
    </lineage>
</organism>
<dbReference type="PANTHER" id="PTHR42754:SF1">
    <property type="entry name" value="LIPOPROTEIN"/>
    <property type="match status" value="1"/>
</dbReference>
<reference evidence="2 3" key="1">
    <citation type="journal article" date="2019" name="Int. J. Syst. Evol. Microbiol.">
        <title>The Global Catalogue of Microorganisms (GCM) 10K type strain sequencing project: providing services to taxonomists for standard genome sequencing and annotation.</title>
        <authorList>
            <consortium name="The Broad Institute Genomics Platform"/>
            <consortium name="The Broad Institute Genome Sequencing Center for Infectious Disease"/>
            <person name="Wu L."/>
            <person name="Ma J."/>
        </authorList>
    </citation>
    <scope>NUCLEOTIDE SEQUENCE [LARGE SCALE GENOMIC DNA]</scope>
    <source>
        <strain evidence="2 3">XZYJT29</strain>
    </source>
</reference>
<evidence type="ECO:0000313" key="3">
    <source>
        <dbReference type="Proteomes" id="UP001596432"/>
    </source>
</evidence>
<comment type="caution">
    <text evidence="2">The sequence shown here is derived from an EMBL/GenBank/DDBJ whole genome shotgun (WGS) entry which is preliminary data.</text>
</comment>
<feature type="compositionally biased region" description="Low complexity" evidence="1">
    <location>
        <begin position="702"/>
        <end position="717"/>
    </location>
</feature>
<dbReference type="Proteomes" id="UP001596432">
    <property type="component" value="Unassembled WGS sequence"/>
</dbReference>
<name>A0ABD5Y5G2_9EURY</name>
<dbReference type="RefSeq" id="WP_274323185.1">
    <property type="nucleotide sequence ID" value="NZ_CP118158.1"/>
</dbReference>
<protein>
    <submittedName>
        <fullName evidence="2">Uncharacterized protein</fullName>
    </submittedName>
</protein>
<feature type="region of interest" description="Disordered" evidence="1">
    <location>
        <begin position="695"/>
        <end position="717"/>
    </location>
</feature>
<dbReference type="GeneID" id="78822445"/>
<evidence type="ECO:0000313" key="2">
    <source>
        <dbReference type="EMBL" id="MFC7142111.1"/>
    </source>
</evidence>
<feature type="compositionally biased region" description="Low complexity" evidence="1">
    <location>
        <begin position="31"/>
        <end position="40"/>
    </location>
</feature>
<proteinExistence type="predicted"/>
<feature type="compositionally biased region" description="Gly residues" evidence="1">
    <location>
        <begin position="800"/>
        <end position="815"/>
    </location>
</feature>
<gene>
    <name evidence="2" type="ORF">ACFQMA_20025</name>
</gene>
<accession>A0ABD5Y5G2</accession>
<dbReference type="PANTHER" id="PTHR42754">
    <property type="entry name" value="ENDOGLUCANASE"/>
    <property type="match status" value="1"/>
</dbReference>
<keyword evidence="3" id="KW-1185">Reference proteome</keyword>
<feature type="region of interest" description="Disordered" evidence="1">
    <location>
        <begin position="774"/>
        <end position="837"/>
    </location>
</feature>
<dbReference type="AlphaFoldDB" id="A0ABD5Y5G2"/>
<feature type="region of interest" description="Disordered" evidence="1">
    <location>
        <begin position="31"/>
        <end position="55"/>
    </location>
</feature>
<dbReference type="SUPFAM" id="SSF101898">
    <property type="entry name" value="NHL repeat"/>
    <property type="match status" value="1"/>
</dbReference>
<dbReference type="EMBL" id="JBHTAS010000001">
    <property type="protein sequence ID" value="MFC7142111.1"/>
    <property type="molecule type" value="Genomic_DNA"/>
</dbReference>
<evidence type="ECO:0000256" key="1">
    <source>
        <dbReference type="SAM" id="MobiDB-lite"/>
    </source>
</evidence>
<feature type="compositionally biased region" description="Low complexity" evidence="1">
    <location>
        <begin position="816"/>
        <end position="837"/>
    </location>
</feature>